<sequence length="196" mass="21394">MCTVPALVVTALICGATFCNAYPQGKAGDVISESYSAGSRTSMSSGNGYQVAISQKELNGNCVSKLSISGPGIFKEAEYACKTEPQGVVIVNGTLLVGGEIFSDTPSVLVHLNKDTCIREDFKEAEGKFTSTTTPMEERDCDAVKEKIKELKKYQEKWDEWHSQYQQTQQRLQNLQQQMFSGGLFGGFPFGNGGMF</sequence>
<name>A0A1B6MES1_9HEMI</name>
<gene>
    <name evidence="2" type="ORF">g.23044</name>
</gene>
<feature type="chain" id="PRO_5008588118" evidence="1">
    <location>
        <begin position="22"/>
        <end position="196"/>
    </location>
</feature>
<feature type="signal peptide" evidence="1">
    <location>
        <begin position="1"/>
        <end position="21"/>
    </location>
</feature>
<evidence type="ECO:0000256" key="1">
    <source>
        <dbReference type="SAM" id="SignalP"/>
    </source>
</evidence>
<dbReference type="EMBL" id="GEBQ01005563">
    <property type="protein sequence ID" value="JAT34414.1"/>
    <property type="molecule type" value="Transcribed_RNA"/>
</dbReference>
<organism evidence="2">
    <name type="scientific">Graphocephala atropunctata</name>
    <dbReference type="NCBI Taxonomy" id="36148"/>
    <lineage>
        <taxon>Eukaryota</taxon>
        <taxon>Metazoa</taxon>
        <taxon>Ecdysozoa</taxon>
        <taxon>Arthropoda</taxon>
        <taxon>Hexapoda</taxon>
        <taxon>Insecta</taxon>
        <taxon>Pterygota</taxon>
        <taxon>Neoptera</taxon>
        <taxon>Paraneoptera</taxon>
        <taxon>Hemiptera</taxon>
        <taxon>Auchenorrhyncha</taxon>
        <taxon>Membracoidea</taxon>
        <taxon>Cicadellidae</taxon>
        <taxon>Cicadellinae</taxon>
        <taxon>Cicadellini</taxon>
        <taxon>Graphocephala</taxon>
    </lineage>
</organism>
<accession>A0A1B6MES1</accession>
<dbReference type="AlphaFoldDB" id="A0A1B6MES1"/>
<reference evidence="2" key="1">
    <citation type="submission" date="2015-11" db="EMBL/GenBank/DDBJ databases">
        <title>De novo transcriptome assembly of four potential Pierce s Disease insect vectors from Arizona vineyards.</title>
        <authorList>
            <person name="Tassone E.E."/>
        </authorList>
    </citation>
    <scope>NUCLEOTIDE SEQUENCE</scope>
</reference>
<proteinExistence type="predicted"/>
<protein>
    <submittedName>
        <fullName evidence="2">Uncharacterized protein</fullName>
    </submittedName>
</protein>
<evidence type="ECO:0000313" key="2">
    <source>
        <dbReference type="EMBL" id="JAT34414.1"/>
    </source>
</evidence>
<keyword evidence="1" id="KW-0732">Signal</keyword>